<keyword evidence="3" id="KW-1185">Reference proteome</keyword>
<dbReference type="AlphaFoldDB" id="A0A165FX49"/>
<feature type="compositionally biased region" description="Polar residues" evidence="1">
    <location>
        <begin position="1"/>
        <end position="10"/>
    </location>
</feature>
<evidence type="ECO:0000256" key="1">
    <source>
        <dbReference type="SAM" id="MobiDB-lite"/>
    </source>
</evidence>
<dbReference type="InParanoid" id="A0A165FX49"/>
<name>A0A165FX49_EXIGL</name>
<gene>
    <name evidence="2" type="ORF">EXIGLDRAFT_140133</name>
</gene>
<dbReference type="EMBL" id="KV426067">
    <property type="protein sequence ID" value="KZV89661.1"/>
    <property type="molecule type" value="Genomic_DNA"/>
</dbReference>
<accession>A0A165FX49</accession>
<protein>
    <submittedName>
        <fullName evidence="2">Uncharacterized protein</fullName>
    </submittedName>
</protein>
<dbReference type="Proteomes" id="UP000077266">
    <property type="component" value="Unassembled WGS sequence"/>
</dbReference>
<feature type="compositionally biased region" description="Basic and acidic residues" evidence="1">
    <location>
        <begin position="14"/>
        <end position="31"/>
    </location>
</feature>
<proteinExistence type="predicted"/>
<evidence type="ECO:0000313" key="2">
    <source>
        <dbReference type="EMBL" id="KZV89661.1"/>
    </source>
</evidence>
<feature type="region of interest" description="Disordered" evidence="1">
    <location>
        <begin position="1"/>
        <end position="31"/>
    </location>
</feature>
<organism evidence="2 3">
    <name type="scientific">Exidia glandulosa HHB12029</name>
    <dbReference type="NCBI Taxonomy" id="1314781"/>
    <lineage>
        <taxon>Eukaryota</taxon>
        <taxon>Fungi</taxon>
        <taxon>Dikarya</taxon>
        <taxon>Basidiomycota</taxon>
        <taxon>Agaricomycotina</taxon>
        <taxon>Agaricomycetes</taxon>
        <taxon>Auriculariales</taxon>
        <taxon>Exidiaceae</taxon>
        <taxon>Exidia</taxon>
    </lineage>
</organism>
<evidence type="ECO:0000313" key="3">
    <source>
        <dbReference type="Proteomes" id="UP000077266"/>
    </source>
</evidence>
<reference evidence="2 3" key="1">
    <citation type="journal article" date="2016" name="Mol. Biol. Evol.">
        <title>Comparative Genomics of Early-Diverging Mushroom-Forming Fungi Provides Insights into the Origins of Lignocellulose Decay Capabilities.</title>
        <authorList>
            <person name="Nagy L.G."/>
            <person name="Riley R."/>
            <person name="Tritt A."/>
            <person name="Adam C."/>
            <person name="Daum C."/>
            <person name="Floudas D."/>
            <person name="Sun H."/>
            <person name="Yadav J.S."/>
            <person name="Pangilinan J."/>
            <person name="Larsson K.H."/>
            <person name="Matsuura K."/>
            <person name="Barry K."/>
            <person name="Labutti K."/>
            <person name="Kuo R."/>
            <person name="Ohm R.A."/>
            <person name="Bhattacharya S.S."/>
            <person name="Shirouzu T."/>
            <person name="Yoshinaga Y."/>
            <person name="Martin F.M."/>
            <person name="Grigoriev I.V."/>
            <person name="Hibbett D.S."/>
        </authorList>
    </citation>
    <scope>NUCLEOTIDE SEQUENCE [LARGE SCALE GENOMIC DNA]</scope>
    <source>
        <strain evidence="2 3">HHB12029</strain>
    </source>
</reference>
<sequence>MRLSSVSSTVPPKDCVRSQRDRVYPERRRDAFQRSPHPVIAHALCHDGALDLEDGEGWHRRLSRCSIDRAQNTLRATAHSILRARGIRGDMICDLLEVRGYFTRLGEEQTRVVNLQPLQSGSTGMCSNITRRSSAQRRRYCKSDSRSSTSCQPPPSSVLHSFRSLSAPPRPPIYTLLPFIMIFLHTLATCNGCVVRVIPADCCMRPHPNILSPSHP</sequence>
<feature type="region of interest" description="Disordered" evidence="1">
    <location>
        <begin position="137"/>
        <end position="156"/>
    </location>
</feature>